<organism evidence="1 2">
    <name type="scientific">Aspergillus pseudonomiae</name>
    <dbReference type="NCBI Taxonomy" id="1506151"/>
    <lineage>
        <taxon>Eukaryota</taxon>
        <taxon>Fungi</taxon>
        <taxon>Dikarya</taxon>
        <taxon>Ascomycota</taxon>
        <taxon>Pezizomycotina</taxon>
        <taxon>Eurotiomycetes</taxon>
        <taxon>Eurotiomycetidae</taxon>
        <taxon>Eurotiales</taxon>
        <taxon>Aspergillaceae</taxon>
        <taxon>Aspergillus</taxon>
        <taxon>Aspergillus subgen. Circumdati</taxon>
    </lineage>
</organism>
<proteinExistence type="predicted"/>
<dbReference type="RefSeq" id="XP_031939864.1">
    <property type="nucleotide sequence ID" value="XM_032087552.1"/>
</dbReference>
<dbReference type="SUPFAM" id="SSF81383">
    <property type="entry name" value="F-box domain"/>
    <property type="match status" value="1"/>
</dbReference>
<reference evidence="1 2" key="1">
    <citation type="submission" date="2019-04" db="EMBL/GenBank/DDBJ databases">
        <authorList>
            <consortium name="DOE Joint Genome Institute"/>
            <person name="Mondo S."/>
            <person name="Kjaerbolling I."/>
            <person name="Vesth T."/>
            <person name="Frisvad J.C."/>
            <person name="Nybo J.L."/>
            <person name="Theobald S."/>
            <person name="Kildgaard S."/>
            <person name="Isbrandt T."/>
            <person name="Kuo A."/>
            <person name="Sato A."/>
            <person name="Lyhne E.K."/>
            <person name="Kogle M.E."/>
            <person name="Wiebenga A."/>
            <person name="Kun R.S."/>
            <person name="Lubbers R.J."/>
            <person name="Makela M.R."/>
            <person name="Barry K."/>
            <person name="Chovatia M."/>
            <person name="Clum A."/>
            <person name="Daum C."/>
            <person name="Haridas S."/>
            <person name="He G."/>
            <person name="LaButti K."/>
            <person name="Lipzen A."/>
            <person name="Riley R."/>
            <person name="Salamov A."/>
            <person name="Simmons B.A."/>
            <person name="Magnuson J.K."/>
            <person name="Henrissat B."/>
            <person name="Mortensen U.H."/>
            <person name="Larsen T.O."/>
            <person name="Devries R.P."/>
            <person name="Grigoriev I.V."/>
            <person name="Machida M."/>
            <person name="Baker S.E."/>
            <person name="Andersen M.R."/>
            <person name="Cantor M.N."/>
            <person name="Hua S.X."/>
        </authorList>
    </citation>
    <scope>NUCLEOTIDE SEQUENCE [LARGE SCALE GENOMIC DNA]</scope>
    <source>
        <strain evidence="1 2">CBS 119388</strain>
    </source>
</reference>
<dbReference type="PROSITE" id="PS50181">
    <property type="entry name" value="FBOX"/>
    <property type="match status" value="1"/>
</dbReference>
<gene>
    <name evidence="1" type="ORF">BDV37DRAFT_284680</name>
</gene>
<dbReference type="InterPro" id="IPR036047">
    <property type="entry name" value="F-box-like_dom_sf"/>
</dbReference>
<sequence>MPTQLELPTEILLSIFRYLDDLDDVFHLARSCRQLHDVLEGSGNRLHVFRSVITNAPHHRYDVDLSRHLQLYGNFEPYYVTWSRDRPPLSARPTPADIFNSHVQRADPLPEDMVWSIVCRWQGLHLLYQLYCHPPLRTLYFRSRPPDWLGSDSAEEECNLTETDRLVEPIVTSQGDVSLDVGAVCPGQNRRSYQRFYQALTAQWLAVEMLWLARISVYDTPSDQNRYFVQVWKIWSDNRSRTLQEKLDVLEIFDFVWSFLGRKSFESIAREWDRLTGEYTRLEDGGDDFRSAHRPGCMRAVTQYLRPPNIIELFLCSTRRPSHSWSIKRLQYLRTLGFFDEKNGICRRLDGSESSDFRWWWYCPVNLLEHDVLVGIQTSIDPNSCPASDIVLEYVWGTYRHTAWDFDAKGHIFFREETSERIFSRMAKTLAPHLRSHLSNLDNDVNVPAD</sequence>
<evidence type="ECO:0000313" key="1">
    <source>
        <dbReference type="EMBL" id="KAE8402545.1"/>
    </source>
</evidence>
<protein>
    <submittedName>
        <fullName evidence="1">Uncharacterized protein</fullName>
    </submittedName>
</protein>
<dbReference type="GeneID" id="43672243"/>
<accession>A0A5N7D8M9</accession>
<dbReference type="CDD" id="cd09917">
    <property type="entry name" value="F-box_SF"/>
    <property type="match status" value="1"/>
</dbReference>
<dbReference type="Proteomes" id="UP000325579">
    <property type="component" value="Unassembled WGS sequence"/>
</dbReference>
<dbReference type="EMBL" id="ML736787">
    <property type="protein sequence ID" value="KAE8402545.1"/>
    <property type="molecule type" value="Genomic_DNA"/>
</dbReference>
<name>A0A5N6I0M9_9EURO</name>
<keyword evidence="2" id="KW-1185">Reference proteome</keyword>
<dbReference type="Pfam" id="PF12937">
    <property type="entry name" value="F-box-like"/>
    <property type="match status" value="1"/>
</dbReference>
<dbReference type="AlphaFoldDB" id="A0A5N6I0M9"/>
<dbReference type="InterPro" id="IPR001810">
    <property type="entry name" value="F-box_dom"/>
</dbReference>
<dbReference type="OrthoDB" id="5384804at2759"/>
<evidence type="ECO:0000313" key="2">
    <source>
        <dbReference type="Proteomes" id="UP000325579"/>
    </source>
</evidence>
<accession>A0A5N6I0M9</accession>